<evidence type="ECO:0000313" key="4">
    <source>
        <dbReference type="Proteomes" id="UP001499938"/>
    </source>
</evidence>
<proteinExistence type="predicted"/>
<evidence type="ECO:0000256" key="1">
    <source>
        <dbReference type="SAM" id="MobiDB-lite"/>
    </source>
</evidence>
<keyword evidence="2" id="KW-0812">Transmembrane</keyword>
<feature type="compositionally biased region" description="Low complexity" evidence="1">
    <location>
        <begin position="84"/>
        <end position="116"/>
    </location>
</feature>
<keyword evidence="2" id="KW-1133">Transmembrane helix</keyword>
<protein>
    <submittedName>
        <fullName evidence="3">Uncharacterized protein</fullName>
    </submittedName>
</protein>
<accession>A0ABN2LY85</accession>
<evidence type="ECO:0000313" key="3">
    <source>
        <dbReference type="EMBL" id="GAA1803035.1"/>
    </source>
</evidence>
<reference evidence="3 4" key="1">
    <citation type="journal article" date="2019" name="Int. J. Syst. Evol. Microbiol.">
        <title>The Global Catalogue of Microorganisms (GCM) 10K type strain sequencing project: providing services to taxonomists for standard genome sequencing and annotation.</title>
        <authorList>
            <consortium name="The Broad Institute Genomics Platform"/>
            <consortium name="The Broad Institute Genome Sequencing Center for Infectious Disease"/>
            <person name="Wu L."/>
            <person name="Ma J."/>
        </authorList>
    </citation>
    <scope>NUCLEOTIDE SEQUENCE [LARGE SCALE GENOMIC DNA]</scope>
    <source>
        <strain evidence="3 4">JCM 15592</strain>
    </source>
</reference>
<feature type="transmembrane region" description="Helical" evidence="2">
    <location>
        <begin position="53"/>
        <end position="76"/>
    </location>
</feature>
<evidence type="ECO:0000256" key="2">
    <source>
        <dbReference type="SAM" id="Phobius"/>
    </source>
</evidence>
<dbReference type="RefSeq" id="WP_344086806.1">
    <property type="nucleotide sequence ID" value="NZ_BAAAPO010000043.1"/>
</dbReference>
<sequence length="487" mass="50209">MRENDVFDDDWSAEDDDLVRSALDSLRADVTAVPLAPVSEVKGGVQAPRRSRWLMTGAGLAAAGLVVAAVGLSGVLRSDRHTGDPAASSTTQSSTTTSSTSSSSSDASSSSLSSPATLTEEQWRDLIASSAVLLPIGTEWQQALGLEAAPTVADAAASGGLEDPLCLANPGGMLVDAQTVTAAGAPAPFASERVWIFDDESAAVAALNTMSTAFGSCATPGPKGGLTPQSTDALEERPFLWSFTTDEGGAGWVVLTQVGRHLSYLELWESPGTSEVELGQIARLSWVMNARLLQADGGGSGSAAGPLVLGPPGKVPPLNLFVEPADFASPVLTDGGASESASWEFEGSPVVTQGCDADTSGSGVFGIMKVKIAGKDASFFASQRIRQVAEGESVQELQDRLTTGFTGCTVTEGQTTTTAVTGAHPGQFTVTTTFADGTDPFTEFVAITPTKTPGYVSTITLWVSAAELNHEVYIGELNRLSALAAQR</sequence>
<name>A0ABN2LY85_9MICO</name>
<comment type="caution">
    <text evidence="3">The sequence shown here is derived from an EMBL/GenBank/DDBJ whole genome shotgun (WGS) entry which is preliminary data.</text>
</comment>
<keyword evidence="4" id="KW-1185">Reference proteome</keyword>
<gene>
    <name evidence="3" type="ORF">GCM10009811_28390</name>
</gene>
<dbReference type="Proteomes" id="UP001499938">
    <property type="component" value="Unassembled WGS sequence"/>
</dbReference>
<feature type="region of interest" description="Disordered" evidence="1">
    <location>
        <begin position="78"/>
        <end position="116"/>
    </location>
</feature>
<organism evidence="3 4">
    <name type="scientific">Nostocoides veronense</name>
    <dbReference type="NCBI Taxonomy" id="330836"/>
    <lineage>
        <taxon>Bacteria</taxon>
        <taxon>Bacillati</taxon>
        <taxon>Actinomycetota</taxon>
        <taxon>Actinomycetes</taxon>
        <taxon>Micrococcales</taxon>
        <taxon>Intrasporangiaceae</taxon>
        <taxon>Nostocoides</taxon>
    </lineage>
</organism>
<dbReference type="EMBL" id="BAAAPO010000043">
    <property type="protein sequence ID" value="GAA1803035.1"/>
    <property type="molecule type" value="Genomic_DNA"/>
</dbReference>
<keyword evidence="2" id="KW-0472">Membrane</keyword>